<comment type="subcellular location">
    <subcellularLocation>
        <location evidence="1">Cell membrane</location>
        <topology evidence="1">Multi-pass membrane protein</topology>
    </subcellularLocation>
</comment>
<feature type="transmembrane region" description="Helical" evidence="6">
    <location>
        <begin position="396"/>
        <end position="417"/>
    </location>
</feature>
<dbReference type="PANTHER" id="PTHR30250:SF11">
    <property type="entry name" value="O-ANTIGEN TRANSPORTER-RELATED"/>
    <property type="match status" value="1"/>
</dbReference>
<feature type="transmembrane region" description="Helical" evidence="6">
    <location>
        <begin position="465"/>
        <end position="485"/>
    </location>
</feature>
<evidence type="ECO:0000256" key="2">
    <source>
        <dbReference type="ARBA" id="ARBA00022475"/>
    </source>
</evidence>
<feature type="transmembrane region" description="Helical" evidence="6">
    <location>
        <begin position="308"/>
        <end position="331"/>
    </location>
</feature>
<name>A0A7S9L360_9SPHI</name>
<keyword evidence="4 6" id="KW-1133">Transmembrane helix</keyword>
<dbReference type="KEGG" id="pex:IZT61_08560"/>
<organism evidence="7 8">
    <name type="scientific">Pedobacter endophyticus</name>
    <dbReference type="NCBI Taxonomy" id="2789740"/>
    <lineage>
        <taxon>Bacteria</taxon>
        <taxon>Pseudomonadati</taxon>
        <taxon>Bacteroidota</taxon>
        <taxon>Sphingobacteriia</taxon>
        <taxon>Sphingobacteriales</taxon>
        <taxon>Sphingobacteriaceae</taxon>
        <taxon>Pedobacter</taxon>
    </lineage>
</organism>
<gene>
    <name evidence="7" type="ORF">IZT61_08560</name>
</gene>
<dbReference type="Proteomes" id="UP000594759">
    <property type="component" value="Chromosome"/>
</dbReference>
<feature type="transmembrane region" description="Helical" evidence="6">
    <location>
        <begin position="125"/>
        <end position="146"/>
    </location>
</feature>
<feature type="transmembrane region" description="Helical" evidence="6">
    <location>
        <begin position="371"/>
        <end position="390"/>
    </location>
</feature>
<evidence type="ECO:0000256" key="1">
    <source>
        <dbReference type="ARBA" id="ARBA00004651"/>
    </source>
</evidence>
<protein>
    <submittedName>
        <fullName evidence="7">MATE family efflux transporter</fullName>
    </submittedName>
</protein>
<dbReference type="CDD" id="cd12082">
    <property type="entry name" value="MATE_like"/>
    <property type="match status" value="1"/>
</dbReference>
<feature type="transmembrane region" description="Helical" evidence="6">
    <location>
        <begin position="337"/>
        <end position="359"/>
    </location>
</feature>
<feature type="transmembrane region" description="Helical" evidence="6">
    <location>
        <begin position="437"/>
        <end position="459"/>
    </location>
</feature>
<evidence type="ECO:0000256" key="3">
    <source>
        <dbReference type="ARBA" id="ARBA00022692"/>
    </source>
</evidence>
<keyword evidence="8" id="KW-1185">Reference proteome</keyword>
<dbReference type="EMBL" id="CP064939">
    <property type="protein sequence ID" value="QPH41291.1"/>
    <property type="molecule type" value="Genomic_DNA"/>
</dbReference>
<keyword evidence="5 6" id="KW-0472">Membrane</keyword>
<feature type="transmembrane region" description="Helical" evidence="6">
    <location>
        <begin position="166"/>
        <end position="186"/>
    </location>
</feature>
<proteinExistence type="predicted"/>
<accession>A0A7S9L360</accession>
<sequence>MNKKILKWNFIFQYGYVITNIINALILLPLYLHKIDSATLGLWLATGNILAWMTLADPGVGDVLQQKIAQLYGQNEFSEINKTIGSGIMTSAFIFGLSIIAGIVFYLLIGTIIDKDVSKYAGLQTALMVSIIATGLSLVSFSLSGINQGLQNPVHVAIGSLSGNFIFLAVNVVLLFLGFGVISIAISNMLRAFYINIYNYIALRRVLHKHQLFIDFDVTHLKRFVKIFSFTSISRIIGGFSASLDMIVLARFVAPTTITLFEVNKRPIQMSQSLIGRHSVALMPMISHANGKGNHRQIKSLINTQFKYYYYAAIFIGLIFCINYHTLITLWTGPGKYIGNTIVFLLIANFFFAQIGYFMANIGYALGDIKMNSYINICKGIISGVLFYFSGKYFGIVGLIIVMVTVSVLVDFIFFSYRLHRLGFLSTALVGNILKRWLVVIPLAILAGWLISYATDLFIPAQMRLVNLLINGACFTFFYITMVLLTDGEIRSQLRHVLNKGLTKNMRTEKLTIKT</sequence>
<keyword evidence="3 6" id="KW-0812">Transmembrane</keyword>
<evidence type="ECO:0000313" key="7">
    <source>
        <dbReference type="EMBL" id="QPH41291.1"/>
    </source>
</evidence>
<evidence type="ECO:0000256" key="4">
    <source>
        <dbReference type="ARBA" id="ARBA00022989"/>
    </source>
</evidence>
<keyword evidence="2" id="KW-1003">Cell membrane</keyword>
<feature type="transmembrane region" description="Helical" evidence="6">
    <location>
        <begin position="92"/>
        <end position="113"/>
    </location>
</feature>
<reference evidence="7 8" key="1">
    <citation type="submission" date="2020-11" db="EMBL/GenBank/DDBJ databases">
        <title>Pedobacter endophytica, an endophytic bacteria isolated form Carex pumila.</title>
        <authorList>
            <person name="Peng Y."/>
            <person name="Jiang L."/>
            <person name="Lee J."/>
        </authorList>
    </citation>
    <scope>NUCLEOTIDE SEQUENCE [LARGE SCALE GENOMIC DNA]</scope>
    <source>
        <strain evidence="7 8">JBR3-12</strain>
    </source>
</reference>
<evidence type="ECO:0000313" key="8">
    <source>
        <dbReference type="Proteomes" id="UP000594759"/>
    </source>
</evidence>
<dbReference type="InterPro" id="IPR050833">
    <property type="entry name" value="Poly_Biosynth_Transport"/>
</dbReference>
<evidence type="ECO:0000256" key="6">
    <source>
        <dbReference type="SAM" id="Phobius"/>
    </source>
</evidence>
<dbReference type="AlphaFoldDB" id="A0A7S9L360"/>
<dbReference type="RefSeq" id="WP_196100742.1">
    <property type="nucleotide sequence ID" value="NZ_CP064939.1"/>
</dbReference>
<dbReference type="PANTHER" id="PTHR30250">
    <property type="entry name" value="PST FAMILY PREDICTED COLANIC ACID TRANSPORTER"/>
    <property type="match status" value="1"/>
</dbReference>
<feature type="transmembrane region" description="Helical" evidence="6">
    <location>
        <begin position="12"/>
        <end position="32"/>
    </location>
</feature>
<evidence type="ECO:0000256" key="5">
    <source>
        <dbReference type="ARBA" id="ARBA00023136"/>
    </source>
</evidence>
<dbReference type="GO" id="GO:0005886">
    <property type="term" value="C:plasma membrane"/>
    <property type="evidence" value="ECO:0007669"/>
    <property type="project" value="UniProtKB-SubCell"/>
</dbReference>